<dbReference type="PROSITE" id="PS52016">
    <property type="entry name" value="TONB_DEPENDENT_REC_3"/>
    <property type="match status" value="1"/>
</dbReference>
<keyword evidence="12" id="KW-0675">Receptor</keyword>
<evidence type="ECO:0000256" key="8">
    <source>
        <dbReference type="PROSITE-ProRule" id="PRU01360"/>
    </source>
</evidence>
<evidence type="ECO:0000259" key="10">
    <source>
        <dbReference type="Pfam" id="PF07715"/>
    </source>
</evidence>
<dbReference type="Pfam" id="PF13715">
    <property type="entry name" value="CarbopepD_reg_2"/>
    <property type="match status" value="1"/>
</dbReference>
<name>A0ABP7YFC4_9SPHI</name>
<evidence type="ECO:0000256" key="6">
    <source>
        <dbReference type="ARBA" id="ARBA00023136"/>
    </source>
</evidence>
<feature type="domain" description="TonB-dependent receptor plug" evidence="10">
    <location>
        <begin position="124"/>
        <end position="223"/>
    </location>
</feature>
<keyword evidence="3 8" id="KW-1134">Transmembrane beta strand</keyword>
<dbReference type="SUPFAM" id="SSF56935">
    <property type="entry name" value="Porins"/>
    <property type="match status" value="1"/>
</dbReference>
<keyword evidence="4 8" id="KW-0812">Transmembrane</keyword>
<gene>
    <name evidence="12" type="ORF">GCM10022216_08440</name>
</gene>
<dbReference type="RefSeq" id="WP_344673436.1">
    <property type="nucleotide sequence ID" value="NZ_BAAAZI010000004.1"/>
</dbReference>
<keyword evidence="13" id="KW-1185">Reference proteome</keyword>
<dbReference type="Gene3D" id="2.40.170.20">
    <property type="entry name" value="TonB-dependent receptor, beta-barrel domain"/>
    <property type="match status" value="1"/>
</dbReference>
<dbReference type="InterPro" id="IPR037066">
    <property type="entry name" value="Plug_dom_sf"/>
</dbReference>
<dbReference type="InterPro" id="IPR036942">
    <property type="entry name" value="Beta-barrel_TonB_sf"/>
</dbReference>
<comment type="caution">
    <text evidence="12">The sequence shown here is derived from an EMBL/GenBank/DDBJ whole genome shotgun (WGS) entry which is preliminary data.</text>
</comment>
<keyword evidence="6 8" id="KW-0472">Membrane</keyword>
<comment type="similarity">
    <text evidence="8">Belongs to the TonB-dependent receptor family.</text>
</comment>
<feature type="signal peptide" evidence="9">
    <location>
        <begin position="1"/>
        <end position="19"/>
    </location>
</feature>
<dbReference type="Pfam" id="PF07715">
    <property type="entry name" value="Plug"/>
    <property type="match status" value="1"/>
</dbReference>
<evidence type="ECO:0000256" key="4">
    <source>
        <dbReference type="ARBA" id="ARBA00022692"/>
    </source>
</evidence>
<feature type="chain" id="PRO_5046889597" evidence="9">
    <location>
        <begin position="20"/>
        <end position="802"/>
    </location>
</feature>
<dbReference type="InterPro" id="IPR012910">
    <property type="entry name" value="Plug_dom"/>
</dbReference>
<keyword evidence="5 9" id="KW-0732">Signal</keyword>
<proteinExistence type="inferred from homology"/>
<evidence type="ECO:0000256" key="5">
    <source>
        <dbReference type="ARBA" id="ARBA00022729"/>
    </source>
</evidence>
<evidence type="ECO:0000256" key="9">
    <source>
        <dbReference type="SAM" id="SignalP"/>
    </source>
</evidence>
<dbReference type="InterPro" id="IPR041700">
    <property type="entry name" value="OMP_b-brl_3"/>
</dbReference>
<evidence type="ECO:0000256" key="1">
    <source>
        <dbReference type="ARBA" id="ARBA00004571"/>
    </source>
</evidence>
<dbReference type="PANTHER" id="PTHR30069">
    <property type="entry name" value="TONB-DEPENDENT OUTER MEMBRANE RECEPTOR"/>
    <property type="match status" value="1"/>
</dbReference>
<dbReference type="InterPro" id="IPR008969">
    <property type="entry name" value="CarboxyPept-like_regulatory"/>
</dbReference>
<dbReference type="InterPro" id="IPR039426">
    <property type="entry name" value="TonB-dep_rcpt-like"/>
</dbReference>
<evidence type="ECO:0000256" key="7">
    <source>
        <dbReference type="ARBA" id="ARBA00023237"/>
    </source>
</evidence>
<sequence length="802" mass="90677">MKQIYFTLLLLFCTTCLFAQKANIKGIVHLLDGKPVSNATIRVEGSTILCVSNEKGEYILNEVPYGKHIILVTSLEIKNKKVSLKVDRPVHDLHIHIDPKGNISLDEVRVVRNTEKKDIETKGFAVNVIETKEAALRNLQTNELLDKTVGVRVRMNGGLGSTTSYNLNGMTGNSVRILIDGIPVSTFGSSFNLNSIPPALIERIEVYKGVIPAHLSDDALGGAINVVLKKGKSNNLNASVSYGSFNTTQSNLSGMYRLKNSGFTVKGSAFYNYSDNDYEVWGKFVRNILPNGRYEFVKAKRFNDAYKSYGGRIELGYTDVKWADQFFIGYNGSDDYNEIQHGAYMSIPYKGRFSKSNAHVGSLSYAKKNLFVEGLEFTMNAMYSMRNELVSDTVSHYYNWFGEQSFGLDGKPIFTSQGAQQGPRTLNHIDRNTLTARAGLTYQLNNQHQFILNNIFYDVDRDQRDDMRSVLEREFIGTRDLQKNVLSLAYENQLINGKLRSTVFGKYYQQNVDRMDPTLVTENGESVKKIVTDRNTKSTTGYGLALSYAFNPTIMLLTSAEKAVRMPTEGEVFGSPGENIIENFGIRPEISNNLNLGFRLGPFAQQNHRFSITGSGFLRNTKDKIARRINSRINDVIQTEPFENIGKTQSVGFETELKYQYKDLQVFFNLSRFNTLFKMKYDQNGKVFEQYNQQIPNEPFFTANAGAQYGLKDVVGKGSNLSFYYGAGFVESFYTTSLVIEDFKTPRQFIQDLGASYLFPNKRYVISIDAKNILNKQAYDNFAVQKPGRAFYIKLNYNIHNF</sequence>
<reference evidence="13" key="1">
    <citation type="journal article" date="2019" name="Int. J. Syst. Evol. Microbiol.">
        <title>The Global Catalogue of Microorganisms (GCM) 10K type strain sequencing project: providing services to taxonomists for standard genome sequencing and annotation.</title>
        <authorList>
            <consortium name="The Broad Institute Genomics Platform"/>
            <consortium name="The Broad Institute Genome Sequencing Center for Infectious Disease"/>
            <person name="Wu L."/>
            <person name="Ma J."/>
        </authorList>
    </citation>
    <scope>NUCLEOTIDE SEQUENCE [LARGE SCALE GENOMIC DNA]</scope>
    <source>
        <strain evidence="13">JCM 16704</strain>
    </source>
</reference>
<evidence type="ECO:0000256" key="3">
    <source>
        <dbReference type="ARBA" id="ARBA00022452"/>
    </source>
</evidence>
<dbReference type="Gene3D" id="2.60.40.1120">
    <property type="entry name" value="Carboxypeptidase-like, regulatory domain"/>
    <property type="match status" value="1"/>
</dbReference>
<dbReference type="SUPFAM" id="SSF49464">
    <property type="entry name" value="Carboxypeptidase regulatory domain-like"/>
    <property type="match status" value="1"/>
</dbReference>
<dbReference type="PANTHER" id="PTHR30069:SF29">
    <property type="entry name" value="HEMOGLOBIN AND HEMOGLOBIN-HAPTOGLOBIN-BINDING PROTEIN 1-RELATED"/>
    <property type="match status" value="1"/>
</dbReference>
<evidence type="ECO:0000313" key="13">
    <source>
        <dbReference type="Proteomes" id="UP001500101"/>
    </source>
</evidence>
<dbReference type="EMBL" id="BAAAZI010000004">
    <property type="protein sequence ID" value="GAA4134917.1"/>
    <property type="molecule type" value="Genomic_DNA"/>
</dbReference>
<protein>
    <submittedName>
        <fullName evidence="12">TonB-dependent receptor</fullName>
    </submittedName>
</protein>
<comment type="subcellular location">
    <subcellularLocation>
        <location evidence="1 8">Cell outer membrane</location>
        <topology evidence="1 8">Multi-pass membrane protein</topology>
    </subcellularLocation>
</comment>
<accession>A0ABP7YFC4</accession>
<evidence type="ECO:0000259" key="11">
    <source>
        <dbReference type="Pfam" id="PF14905"/>
    </source>
</evidence>
<evidence type="ECO:0000313" key="12">
    <source>
        <dbReference type="EMBL" id="GAA4134917.1"/>
    </source>
</evidence>
<organism evidence="12 13">
    <name type="scientific">Sphingobacterium kyonggiense</name>
    <dbReference type="NCBI Taxonomy" id="714075"/>
    <lineage>
        <taxon>Bacteria</taxon>
        <taxon>Pseudomonadati</taxon>
        <taxon>Bacteroidota</taxon>
        <taxon>Sphingobacteriia</taxon>
        <taxon>Sphingobacteriales</taxon>
        <taxon>Sphingobacteriaceae</taxon>
        <taxon>Sphingobacterium</taxon>
    </lineage>
</organism>
<keyword evidence="2 8" id="KW-0813">Transport</keyword>
<dbReference type="Proteomes" id="UP001500101">
    <property type="component" value="Unassembled WGS sequence"/>
</dbReference>
<feature type="domain" description="Outer membrane protein beta-barrel" evidence="11">
    <location>
        <begin position="583"/>
        <end position="781"/>
    </location>
</feature>
<evidence type="ECO:0000256" key="2">
    <source>
        <dbReference type="ARBA" id="ARBA00022448"/>
    </source>
</evidence>
<keyword evidence="7 8" id="KW-0998">Cell outer membrane</keyword>
<dbReference type="Gene3D" id="2.170.130.10">
    <property type="entry name" value="TonB-dependent receptor, plug domain"/>
    <property type="match status" value="1"/>
</dbReference>
<dbReference type="Pfam" id="PF14905">
    <property type="entry name" value="OMP_b-brl_3"/>
    <property type="match status" value="1"/>
</dbReference>